<reference evidence="13" key="1">
    <citation type="submission" date="2020-11" db="EMBL/GenBank/DDBJ databases">
        <authorList>
            <consortium name="DOE Joint Genome Institute"/>
            <person name="Ahrendt S."/>
            <person name="Riley R."/>
            <person name="Andreopoulos W."/>
            <person name="Labutti K."/>
            <person name="Pangilinan J."/>
            <person name="Ruiz-Duenas F.J."/>
            <person name="Barrasa J.M."/>
            <person name="Sanchez-Garcia M."/>
            <person name="Camarero S."/>
            <person name="Miyauchi S."/>
            <person name="Serrano A."/>
            <person name="Linde D."/>
            <person name="Babiker R."/>
            <person name="Drula E."/>
            <person name="Ayuso-Fernandez I."/>
            <person name="Pacheco R."/>
            <person name="Padilla G."/>
            <person name="Ferreira P."/>
            <person name="Barriuso J."/>
            <person name="Kellner H."/>
            <person name="Castanera R."/>
            <person name="Alfaro M."/>
            <person name="Ramirez L."/>
            <person name="Pisabarro A.G."/>
            <person name="Kuo A."/>
            <person name="Tritt A."/>
            <person name="Lipzen A."/>
            <person name="He G."/>
            <person name="Yan M."/>
            <person name="Ng V."/>
            <person name="Cullen D."/>
            <person name="Martin F."/>
            <person name="Rosso M.-N."/>
            <person name="Henrissat B."/>
            <person name="Hibbett D."/>
            <person name="Martinez A.T."/>
            <person name="Grigoriev I.V."/>
        </authorList>
    </citation>
    <scope>NUCLEOTIDE SEQUENCE</scope>
    <source>
        <strain evidence="13">CBS 506.95</strain>
    </source>
</reference>
<dbReference type="AlphaFoldDB" id="A0A9P6JPG5"/>
<keyword evidence="6 10" id="KW-0863">Zinc-finger</keyword>
<dbReference type="PANTHER" id="PTHR21330:SF1">
    <property type="entry name" value="E3 SUMO-PROTEIN LIGASE NSE2"/>
    <property type="match status" value="1"/>
</dbReference>
<evidence type="ECO:0000256" key="8">
    <source>
        <dbReference type="ARBA" id="ARBA00022833"/>
    </source>
</evidence>
<dbReference type="CDD" id="cd16651">
    <property type="entry name" value="SPL-RING_NSE2"/>
    <property type="match status" value="1"/>
</dbReference>
<evidence type="ECO:0000256" key="4">
    <source>
        <dbReference type="ARBA" id="ARBA00022679"/>
    </source>
</evidence>
<evidence type="ECO:0000259" key="12">
    <source>
        <dbReference type="PROSITE" id="PS51044"/>
    </source>
</evidence>
<comment type="pathway">
    <text evidence="2">Protein modification; protein sumoylation.</text>
</comment>
<feature type="region of interest" description="Disordered" evidence="11">
    <location>
        <begin position="325"/>
        <end position="350"/>
    </location>
</feature>
<dbReference type="OrthoDB" id="26899at2759"/>
<evidence type="ECO:0000256" key="1">
    <source>
        <dbReference type="ARBA" id="ARBA00004123"/>
    </source>
</evidence>
<sequence length="350" mass="39546">MAPRTLTRRKGRQNSDEIEDARPTQDGNMEEVSDDDHQPRRAKIEKKGKGKQRAVEPEEDDGDGDGEIDMEDSDDEDRIDVANFPDQPLLKDSQLSKLKGISDDWDSMRKMIGQRSDIYKDVAAAMAEAGETDMQNSKALLELDRGIKEFIDVGEEMRAHSESLGAIYQKIARGERIDNALELYEEGFKERVDAYASKTARQKYGKDERYHEFHSSIWEVTHHGEAMPPVTDFIEKEENGDSDSDEDIQVGGVTQNFTCPITLTTLVDPVTSRVCKHSFSRDAIKELCRDPRREIKCPASGCNQKFRFADCLPDESLAKKVRAHERRVKAAARDSDAEAIDSDAEEVEDD</sequence>
<evidence type="ECO:0000313" key="13">
    <source>
        <dbReference type="EMBL" id="KAF9527555.1"/>
    </source>
</evidence>
<evidence type="ECO:0000256" key="6">
    <source>
        <dbReference type="ARBA" id="ARBA00022771"/>
    </source>
</evidence>
<feature type="region of interest" description="Disordered" evidence="11">
    <location>
        <begin position="1"/>
        <end position="77"/>
    </location>
</feature>
<keyword evidence="5" id="KW-0479">Metal-binding</keyword>
<feature type="domain" description="SP-RING-type" evidence="12">
    <location>
        <begin position="244"/>
        <end position="326"/>
    </location>
</feature>
<accession>A0A9P6JPG5</accession>
<evidence type="ECO:0000256" key="2">
    <source>
        <dbReference type="ARBA" id="ARBA00004718"/>
    </source>
</evidence>
<dbReference type="Proteomes" id="UP000807306">
    <property type="component" value="Unassembled WGS sequence"/>
</dbReference>
<keyword evidence="8" id="KW-0862">Zinc</keyword>
<feature type="compositionally biased region" description="Basic residues" evidence="11">
    <location>
        <begin position="1"/>
        <end position="12"/>
    </location>
</feature>
<dbReference type="SUPFAM" id="SSF57850">
    <property type="entry name" value="RING/U-box"/>
    <property type="match status" value="1"/>
</dbReference>
<evidence type="ECO:0000256" key="10">
    <source>
        <dbReference type="PROSITE-ProRule" id="PRU00452"/>
    </source>
</evidence>
<keyword evidence="7" id="KW-0833">Ubl conjugation pathway</keyword>
<comment type="similarity">
    <text evidence="3">Belongs to the NSE2 family.</text>
</comment>
<dbReference type="GO" id="GO:0030915">
    <property type="term" value="C:Smc5-Smc6 complex"/>
    <property type="evidence" value="ECO:0007669"/>
    <property type="project" value="InterPro"/>
</dbReference>
<feature type="compositionally biased region" description="Basic residues" evidence="11">
    <location>
        <begin position="40"/>
        <end position="52"/>
    </location>
</feature>
<dbReference type="GO" id="GO:0000724">
    <property type="term" value="P:double-strand break repair via homologous recombination"/>
    <property type="evidence" value="ECO:0007669"/>
    <property type="project" value="InterPro"/>
</dbReference>
<comment type="subcellular location">
    <subcellularLocation>
        <location evidence="1">Nucleus</location>
    </subcellularLocation>
</comment>
<dbReference type="Pfam" id="PF11789">
    <property type="entry name" value="zf-Nse"/>
    <property type="match status" value="1"/>
</dbReference>
<evidence type="ECO:0000313" key="14">
    <source>
        <dbReference type="Proteomes" id="UP000807306"/>
    </source>
</evidence>
<dbReference type="GO" id="GO:0005634">
    <property type="term" value="C:nucleus"/>
    <property type="evidence" value="ECO:0007669"/>
    <property type="project" value="UniProtKB-SubCell"/>
</dbReference>
<dbReference type="InterPro" id="IPR026846">
    <property type="entry name" value="Nse2(Mms21)"/>
</dbReference>
<dbReference type="InterPro" id="IPR004181">
    <property type="entry name" value="Znf_MIZ"/>
</dbReference>
<organism evidence="13 14">
    <name type="scientific">Crepidotus variabilis</name>
    <dbReference type="NCBI Taxonomy" id="179855"/>
    <lineage>
        <taxon>Eukaryota</taxon>
        <taxon>Fungi</taxon>
        <taxon>Dikarya</taxon>
        <taxon>Basidiomycota</taxon>
        <taxon>Agaricomycotina</taxon>
        <taxon>Agaricomycetes</taxon>
        <taxon>Agaricomycetidae</taxon>
        <taxon>Agaricales</taxon>
        <taxon>Agaricineae</taxon>
        <taxon>Crepidotaceae</taxon>
        <taxon>Crepidotus</taxon>
    </lineage>
</organism>
<name>A0A9P6JPG5_9AGAR</name>
<dbReference type="PANTHER" id="PTHR21330">
    <property type="entry name" value="E3 SUMO-PROTEIN LIGASE NSE2"/>
    <property type="match status" value="1"/>
</dbReference>
<keyword evidence="4" id="KW-0808">Transferase</keyword>
<dbReference type="PROSITE" id="PS51044">
    <property type="entry name" value="ZF_SP_RING"/>
    <property type="match status" value="1"/>
</dbReference>
<dbReference type="EMBL" id="MU157860">
    <property type="protein sequence ID" value="KAF9527555.1"/>
    <property type="molecule type" value="Genomic_DNA"/>
</dbReference>
<evidence type="ECO:0000256" key="3">
    <source>
        <dbReference type="ARBA" id="ARBA00008212"/>
    </source>
</evidence>
<dbReference type="Gene3D" id="3.30.40.10">
    <property type="entry name" value="Zinc/RING finger domain, C3HC4 (zinc finger)"/>
    <property type="match status" value="1"/>
</dbReference>
<proteinExistence type="inferred from homology"/>
<evidence type="ECO:0000256" key="9">
    <source>
        <dbReference type="ARBA" id="ARBA00023242"/>
    </source>
</evidence>
<dbReference type="InterPro" id="IPR013083">
    <property type="entry name" value="Znf_RING/FYVE/PHD"/>
</dbReference>
<evidence type="ECO:0000256" key="7">
    <source>
        <dbReference type="ARBA" id="ARBA00022786"/>
    </source>
</evidence>
<comment type="caution">
    <text evidence="13">The sequence shown here is derived from an EMBL/GenBank/DDBJ whole genome shotgun (WGS) entry which is preliminary data.</text>
</comment>
<evidence type="ECO:0000256" key="5">
    <source>
        <dbReference type="ARBA" id="ARBA00022723"/>
    </source>
</evidence>
<feature type="compositionally biased region" description="Acidic residues" evidence="11">
    <location>
        <begin position="57"/>
        <end position="77"/>
    </location>
</feature>
<evidence type="ECO:0000256" key="11">
    <source>
        <dbReference type="SAM" id="MobiDB-lite"/>
    </source>
</evidence>
<protein>
    <submittedName>
        <fullName evidence="13">Zinc-finger of the MIZ type in Nse subunit-domain-containing protein</fullName>
    </submittedName>
</protein>
<feature type="compositionally biased region" description="Acidic residues" evidence="11">
    <location>
        <begin position="337"/>
        <end position="350"/>
    </location>
</feature>
<dbReference type="GO" id="GO:0016925">
    <property type="term" value="P:protein sumoylation"/>
    <property type="evidence" value="ECO:0007669"/>
    <property type="project" value="TreeGrafter"/>
</dbReference>
<gene>
    <name evidence="13" type="ORF">CPB83DRAFT_391212</name>
</gene>
<keyword evidence="9" id="KW-0539">Nucleus</keyword>
<keyword evidence="14" id="KW-1185">Reference proteome</keyword>
<dbReference type="GO" id="GO:0061665">
    <property type="term" value="F:SUMO ligase activity"/>
    <property type="evidence" value="ECO:0007669"/>
    <property type="project" value="TreeGrafter"/>
</dbReference>
<dbReference type="GO" id="GO:0008270">
    <property type="term" value="F:zinc ion binding"/>
    <property type="evidence" value="ECO:0007669"/>
    <property type="project" value="UniProtKB-KW"/>
</dbReference>